<evidence type="ECO:0000313" key="2">
    <source>
        <dbReference type="EMBL" id="RFU64395.1"/>
    </source>
</evidence>
<dbReference type="InterPro" id="IPR010288">
    <property type="entry name" value="EcsB_ABC"/>
</dbReference>
<dbReference type="OrthoDB" id="2447941at2"/>
<feature type="transmembrane region" description="Helical" evidence="1">
    <location>
        <begin position="346"/>
        <end position="368"/>
    </location>
</feature>
<dbReference type="EMBL" id="QVTE01000056">
    <property type="protein sequence ID" value="RFU64395.1"/>
    <property type="molecule type" value="Genomic_DNA"/>
</dbReference>
<comment type="caution">
    <text evidence="2">The sequence shown here is derived from an EMBL/GenBank/DDBJ whole genome shotgun (WGS) entry which is preliminary data.</text>
</comment>
<keyword evidence="1" id="KW-1133">Transmembrane helix</keyword>
<feature type="transmembrane region" description="Helical" evidence="1">
    <location>
        <begin position="56"/>
        <end position="79"/>
    </location>
</feature>
<dbReference type="GO" id="GO:0016020">
    <property type="term" value="C:membrane"/>
    <property type="evidence" value="ECO:0007669"/>
    <property type="project" value="InterPro"/>
</dbReference>
<evidence type="ECO:0000256" key="1">
    <source>
        <dbReference type="SAM" id="Phobius"/>
    </source>
</evidence>
<feature type="transmembrane region" description="Helical" evidence="1">
    <location>
        <begin position="100"/>
        <end position="123"/>
    </location>
</feature>
<feature type="transmembrane region" description="Helical" evidence="1">
    <location>
        <begin position="189"/>
        <end position="206"/>
    </location>
</feature>
<reference evidence="2 3" key="1">
    <citation type="submission" date="2018-08" db="EMBL/GenBank/DDBJ databases">
        <title>Bacillus chawlae sp. nov., Bacillus glennii sp. nov., and Bacillus saganii sp. nov. Isolated from the Vehicle Assembly Building at Kennedy Space Center where the Viking Spacecraft were Assembled.</title>
        <authorList>
            <person name="Seuylemezian A."/>
            <person name="Vaishampayan P."/>
        </authorList>
    </citation>
    <scope>NUCLEOTIDE SEQUENCE [LARGE SCALE GENOMIC DNA]</scope>
    <source>
        <strain evidence="2 3">V47-23a</strain>
    </source>
</reference>
<name>A0A372LFS1_9BACI</name>
<dbReference type="PIRSF" id="PIRSF037259">
    <property type="entry name" value="EcsB_ABC"/>
    <property type="match status" value="1"/>
</dbReference>
<dbReference type="AlphaFoldDB" id="A0A372LFS1"/>
<sequence>MNSVNFWKERFQTFSKELQKYLRYIFNGHLLFVLIFAVGGLAYYYSEWIKTLDSGFPSAIILAVLLGLMITSSPIYTFLREADMIFLLPLEKRLDDYFKRSIILSLVIQGYLLLMVLAAGFPMHSKVTGASFQDFVLIFMLMLVIKYMNLVIRWHVLKFQETSTLWLDNGVRLAINIVLLYFLLSRANLFLTIITLALLIGLMLYYRQAGKEKGLKWERLIDLEGKRLMSFYRLANMFTDVPKLKEKVSRRKWLDWLLSFIPYRQTSSYTYLYARSLLRTDDYFGLFLRLTVIGSFVILAFTSMLPVLFTAVLFLYMTGLQLMAVGRNHEMKIWINLYPLPQEKRLQSIINLLQLMLLVETVIFAVVVLFTGEWITAFATLAAGLAFILFFRSYAAKKISAL</sequence>
<organism evidence="2 3">
    <name type="scientific">Peribacillus saganii</name>
    <dbReference type="NCBI Taxonomy" id="2303992"/>
    <lineage>
        <taxon>Bacteria</taxon>
        <taxon>Bacillati</taxon>
        <taxon>Bacillota</taxon>
        <taxon>Bacilli</taxon>
        <taxon>Bacillales</taxon>
        <taxon>Bacillaceae</taxon>
        <taxon>Peribacillus</taxon>
    </lineage>
</organism>
<feature type="transmembrane region" description="Helical" evidence="1">
    <location>
        <begin position="21"/>
        <end position="44"/>
    </location>
</feature>
<keyword evidence="1" id="KW-0472">Membrane</keyword>
<keyword evidence="1" id="KW-0812">Transmembrane</keyword>
<feature type="transmembrane region" description="Helical" evidence="1">
    <location>
        <begin position="374"/>
        <end position="395"/>
    </location>
</feature>
<keyword evidence="3" id="KW-1185">Reference proteome</keyword>
<dbReference type="Proteomes" id="UP000264541">
    <property type="component" value="Unassembled WGS sequence"/>
</dbReference>
<dbReference type="RefSeq" id="WP_117328245.1">
    <property type="nucleotide sequence ID" value="NZ_QVTE01000056.1"/>
</dbReference>
<gene>
    <name evidence="2" type="ORF">D0469_18660</name>
</gene>
<dbReference type="Pfam" id="PF05975">
    <property type="entry name" value="EcsB"/>
    <property type="match status" value="1"/>
</dbReference>
<protein>
    <submittedName>
        <fullName evidence="2">ABC transporter permease</fullName>
    </submittedName>
</protein>
<proteinExistence type="predicted"/>
<accession>A0A372LFS1</accession>
<feature type="transmembrane region" description="Helical" evidence="1">
    <location>
        <begin position="135"/>
        <end position="152"/>
    </location>
</feature>
<evidence type="ECO:0000313" key="3">
    <source>
        <dbReference type="Proteomes" id="UP000264541"/>
    </source>
</evidence>